<evidence type="ECO:0000259" key="7">
    <source>
        <dbReference type="PROSITE" id="PS50850"/>
    </source>
</evidence>
<gene>
    <name evidence="8" type="ORF">GCM10010170_021470</name>
</gene>
<keyword evidence="3 6" id="KW-0812">Transmembrane</keyword>
<dbReference type="InterPro" id="IPR050189">
    <property type="entry name" value="MFS_Efflux_Transporters"/>
</dbReference>
<dbReference type="EMBL" id="BAAARV010000019">
    <property type="protein sequence ID" value="GAA2339411.1"/>
    <property type="molecule type" value="Genomic_DNA"/>
</dbReference>
<dbReference type="PANTHER" id="PTHR43124:SF3">
    <property type="entry name" value="CHLORAMPHENICOL EFFLUX PUMP RV0191"/>
    <property type="match status" value="1"/>
</dbReference>
<dbReference type="InterPro" id="IPR011701">
    <property type="entry name" value="MFS"/>
</dbReference>
<proteinExistence type="predicted"/>
<feature type="domain" description="Major facilitator superfamily (MFS) profile" evidence="7">
    <location>
        <begin position="18"/>
        <end position="450"/>
    </location>
</feature>
<keyword evidence="5 6" id="KW-0472">Membrane</keyword>
<feature type="transmembrane region" description="Helical" evidence="6">
    <location>
        <begin position="20"/>
        <end position="40"/>
    </location>
</feature>
<evidence type="ECO:0000313" key="9">
    <source>
        <dbReference type="Proteomes" id="UP001501444"/>
    </source>
</evidence>
<feature type="transmembrane region" description="Helical" evidence="6">
    <location>
        <begin position="84"/>
        <end position="107"/>
    </location>
</feature>
<dbReference type="PROSITE" id="PS50850">
    <property type="entry name" value="MFS"/>
    <property type="match status" value="1"/>
</dbReference>
<comment type="caution">
    <text evidence="8">The sequence shown here is derived from an EMBL/GenBank/DDBJ whole genome shotgun (WGS) entry which is preliminary data.</text>
</comment>
<dbReference type="Gene3D" id="1.20.1250.20">
    <property type="entry name" value="MFS general substrate transporter like domains"/>
    <property type="match status" value="1"/>
</dbReference>
<dbReference type="InterPro" id="IPR020846">
    <property type="entry name" value="MFS_dom"/>
</dbReference>
<reference evidence="8 9" key="1">
    <citation type="journal article" date="2019" name="Int. J. Syst. Evol. Microbiol.">
        <title>The Global Catalogue of Microorganisms (GCM) 10K type strain sequencing project: providing services to taxonomists for standard genome sequencing and annotation.</title>
        <authorList>
            <consortium name="The Broad Institute Genomics Platform"/>
            <consortium name="The Broad Institute Genome Sequencing Center for Infectious Disease"/>
            <person name="Wu L."/>
            <person name="Ma J."/>
        </authorList>
    </citation>
    <scope>NUCLEOTIDE SEQUENCE [LARGE SCALE GENOMIC DNA]</scope>
    <source>
        <strain evidence="8 9">JCM 3272</strain>
    </source>
</reference>
<comment type="subcellular location">
    <subcellularLocation>
        <location evidence="1">Cell membrane</location>
        <topology evidence="1">Multi-pass membrane protein</topology>
    </subcellularLocation>
</comment>
<protein>
    <recommendedName>
        <fullName evidence="7">Major facilitator superfamily (MFS) profile domain-containing protein</fullName>
    </recommendedName>
</protein>
<evidence type="ECO:0000256" key="3">
    <source>
        <dbReference type="ARBA" id="ARBA00022692"/>
    </source>
</evidence>
<feature type="transmembrane region" description="Helical" evidence="6">
    <location>
        <begin position="142"/>
        <end position="166"/>
    </location>
</feature>
<evidence type="ECO:0000256" key="6">
    <source>
        <dbReference type="SAM" id="Phobius"/>
    </source>
</evidence>
<feature type="transmembrane region" description="Helical" evidence="6">
    <location>
        <begin position="52"/>
        <end position="72"/>
    </location>
</feature>
<evidence type="ECO:0000256" key="4">
    <source>
        <dbReference type="ARBA" id="ARBA00022989"/>
    </source>
</evidence>
<keyword evidence="9" id="KW-1185">Reference proteome</keyword>
<name>A0ABN3FX14_9ACTN</name>
<feature type="transmembrane region" description="Helical" evidence="6">
    <location>
        <begin position="257"/>
        <end position="279"/>
    </location>
</feature>
<dbReference type="PANTHER" id="PTHR43124">
    <property type="entry name" value="PURINE EFFLUX PUMP PBUE"/>
    <property type="match status" value="1"/>
</dbReference>
<feature type="transmembrane region" description="Helical" evidence="6">
    <location>
        <begin position="291"/>
        <end position="312"/>
    </location>
</feature>
<keyword evidence="4 6" id="KW-1133">Transmembrane helix</keyword>
<evidence type="ECO:0000313" key="8">
    <source>
        <dbReference type="EMBL" id="GAA2339411.1"/>
    </source>
</evidence>
<dbReference type="Pfam" id="PF07690">
    <property type="entry name" value="MFS_1"/>
    <property type="match status" value="1"/>
</dbReference>
<feature type="transmembrane region" description="Helical" evidence="6">
    <location>
        <begin position="172"/>
        <end position="192"/>
    </location>
</feature>
<sequence>MPLRLFEALFGGPARTRVILLFSGVFAMGSADLGMLGALARELEDAFRISHTQLGLLATMSSGVGALAAIPMGALADHVTRVRLLIYTIILWSVALLVGGAAQSYLWLLLSRLALGGAIAAGGPLLASLTGDLIPADERAKVYGWILSGEMIGAGIGLIVGGNIGAAVSWRYGFWLLGLLGLGLAVALYRWLPEPARGGASRLPPGAREIPLAAPVRMRGNPLAVPHDTGGANVLRQAWRSLGGAIAYILRIPTIRILIAASSAGYFFFAGLRTFSVVFVQSWSGVNMRELTGLVVAVGAGALAGTVLGGRLADRLLHSGHPNARIMVPAVAYTATALLFAPGLASASAAFALPLLILGAAMLGAANPPLDAARLDIVTPWLWGRAESARTVLSLTAQALGPVCFGLVADTLAGRGATSRTTSLRDAFLIMLVPLLANGLIMLSARHTYLTDKEAAHRAGATECAPAVD</sequence>
<organism evidence="8 9">
    <name type="scientific">Dactylosporangium salmoneum</name>
    <dbReference type="NCBI Taxonomy" id="53361"/>
    <lineage>
        <taxon>Bacteria</taxon>
        <taxon>Bacillati</taxon>
        <taxon>Actinomycetota</taxon>
        <taxon>Actinomycetes</taxon>
        <taxon>Micromonosporales</taxon>
        <taxon>Micromonosporaceae</taxon>
        <taxon>Dactylosporangium</taxon>
    </lineage>
</organism>
<feature type="transmembrane region" description="Helical" evidence="6">
    <location>
        <begin position="428"/>
        <end position="445"/>
    </location>
</feature>
<dbReference type="SUPFAM" id="SSF103473">
    <property type="entry name" value="MFS general substrate transporter"/>
    <property type="match status" value="1"/>
</dbReference>
<feature type="transmembrane region" description="Helical" evidence="6">
    <location>
        <begin position="113"/>
        <end position="130"/>
    </location>
</feature>
<evidence type="ECO:0000256" key="2">
    <source>
        <dbReference type="ARBA" id="ARBA00022475"/>
    </source>
</evidence>
<dbReference type="Proteomes" id="UP001501444">
    <property type="component" value="Unassembled WGS sequence"/>
</dbReference>
<feature type="transmembrane region" description="Helical" evidence="6">
    <location>
        <begin position="351"/>
        <end position="370"/>
    </location>
</feature>
<feature type="transmembrane region" description="Helical" evidence="6">
    <location>
        <begin position="391"/>
        <end position="408"/>
    </location>
</feature>
<keyword evidence="2" id="KW-1003">Cell membrane</keyword>
<evidence type="ECO:0000256" key="1">
    <source>
        <dbReference type="ARBA" id="ARBA00004651"/>
    </source>
</evidence>
<dbReference type="InterPro" id="IPR036259">
    <property type="entry name" value="MFS_trans_sf"/>
</dbReference>
<evidence type="ECO:0000256" key="5">
    <source>
        <dbReference type="ARBA" id="ARBA00023136"/>
    </source>
</evidence>
<accession>A0ABN3FX14</accession>